<dbReference type="UniPathway" id="UPA00094"/>
<comment type="PTM">
    <text evidence="9">4'-phosphopantetheine is transferred from CoA to a specific serine of apo-ACP by AcpS. This modification is essential for activity because fatty acids are bound in thioester linkage to the sulfhydryl of the prosthetic group.</text>
</comment>
<evidence type="ECO:0000256" key="8">
    <source>
        <dbReference type="ARBA" id="ARBA00023160"/>
    </source>
</evidence>
<evidence type="ECO:0000256" key="5">
    <source>
        <dbReference type="ARBA" id="ARBA00022553"/>
    </source>
</evidence>
<dbReference type="InterPro" id="IPR036736">
    <property type="entry name" value="ACP-like_sf"/>
</dbReference>
<dbReference type="PANTHER" id="PTHR20863:SF76">
    <property type="entry name" value="CARRIER DOMAIN-CONTAINING PROTEIN"/>
    <property type="match status" value="1"/>
</dbReference>
<evidence type="ECO:0000256" key="2">
    <source>
        <dbReference type="ARBA" id="ARBA00010930"/>
    </source>
</evidence>
<dbReference type="EMBL" id="CP060822">
    <property type="protein sequence ID" value="QNP28955.1"/>
    <property type="molecule type" value="Genomic_DNA"/>
</dbReference>
<comment type="pathway">
    <text evidence="1 9 11">Lipid metabolism; fatty acid biosynthesis.</text>
</comment>
<dbReference type="NCBIfam" id="NF002151">
    <property type="entry name" value="PRK00982.1-5"/>
    <property type="match status" value="1"/>
</dbReference>
<gene>
    <name evidence="9 13" type="primary">acpP</name>
    <name evidence="13" type="ORF">IAR63_13995</name>
</gene>
<organism evidence="13 14">
    <name type="scientific">Cylindrospermopsis curvispora GIHE-G1</name>
    <dbReference type="NCBI Taxonomy" id="2666332"/>
    <lineage>
        <taxon>Bacteria</taxon>
        <taxon>Bacillati</taxon>
        <taxon>Cyanobacteriota</taxon>
        <taxon>Cyanophyceae</taxon>
        <taxon>Nostocales</taxon>
        <taxon>Aphanizomenonaceae</taxon>
        <taxon>Cylindrospermopsis</taxon>
    </lineage>
</organism>
<keyword evidence="4 9" id="KW-0444">Lipid biosynthesis</keyword>
<name>A0A7H0EYT9_9CYAN</name>
<dbReference type="AlphaFoldDB" id="A0A7H0EYT9"/>
<evidence type="ECO:0000256" key="6">
    <source>
        <dbReference type="ARBA" id="ARBA00022832"/>
    </source>
</evidence>
<dbReference type="FunFam" id="1.10.1200.10:FF:000003">
    <property type="entry name" value="Acyl carrier protein"/>
    <property type="match status" value="1"/>
</dbReference>
<feature type="modified residue" description="O-(pantetheine 4'-phosphoryl)serine" evidence="9">
    <location>
        <position position="38"/>
    </location>
</feature>
<dbReference type="PANTHER" id="PTHR20863">
    <property type="entry name" value="ACYL CARRIER PROTEIN"/>
    <property type="match status" value="1"/>
</dbReference>
<evidence type="ECO:0000256" key="11">
    <source>
        <dbReference type="RuleBase" id="RU003545"/>
    </source>
</evidence>
<dbReference type="GO" id="GO:0009245">
    <property type="term" value="P:lipid A biosynthetic process"/>
    <property type="evidence" value="ECO:0007669"/>
    <property type="project" value="TreeGrafter"/>
</dbReference>
<sequence>MSESTLKKVKEIVAAQLSVDPEKVVPQANFANDLQADSLDTVELVMALEEEFEVEIPDEAAEKITTVQEAVDYIDNQIAIAKS</sequence>
<evidence type="ECO:0000256" key="7">
    <source>
        <dbReference type="ARBA" id="ARBA00023098"/>
    </source>
</evidence>
<dbReference type="Gene3D" id="1.10.1200.10">
    <property type="entry name" value="ACP-like"/>
    <property type="match status" value="1"/>
</dbReference>
<protein>
    <recommendedName>
        <fullName evidence="9 10">Acyl carrier protein</fullName>
        <shortName evidence="9">ACP</shortName>
    </recommendedName>
</protein>
<evidence type="ECO:0000259" key="12">
    <source>
        <dbReference type="PROSITE" id="PS50075"/>
    </source>
</evidence>
<keyword evidence="5 9" id="KW-0597">Phosphoprotein</keyword>
<dbReference type="NCBIfam" id="NF002150">
    <property type="entry name" value="PRK00982.1-4"/>
    <property type="match status" value="1"/>
</dbReference>
<dbReference type="GO" id="GO:0005829">
    <property type="term" value="C:cytosol"/>
    <property type="evidence" value="ECO:0007669"/>
    <property type="project" value="TreeGrafter"/>
</dbReference>
<dbReference type="RefSeq" id="WP_187705687.1">
    <property type="nucleotide sequence ID" value="NZ_CP060822.1"/>
</dbReference>
<dbReference type="Pfam" id="PF00550">
    <property type="entry name" value="PP-binding"/>
    <property type="match status" value="1"/>
</dbReference>
<accession>A0A7H0EYT9</accession>
<dbReference type="NCBIfam" id="NF002148">
    <property type="entry name" value="PRK00982.1-2"/>
    <property type="match status" value="1"/>
</dbReference>
<dbReference type="InterPro" id="IPR006162">
    <property type="entry name" value="Ppantetheine_attach_site"/>
</dbReference>
<dbReference type="SUPFAM" id="SSF47336">
    <property type="entry name" value="ACP-like"/>
    <property type="match status" value="1"/>
</dbReference>
<evidence type="ECO:0000256" key="4">
    <source>
        <dbReference type="ARBA" id="ARBA00022516"/>
    </source>
</evidence>
<dbReference type="InterPro" id="IPR003231">
    <property type="entry name" value="ACP"/>
</dbReference>
<comment type="PTM">
    <text evidence="11">4'-phosphopantetheine is transferred from CoA to a specific serine of apo-ACP by acpS.</text>
</comment>
<proteinExistence type="inferred from homology"/>
<dbReference type="NCBIfam" id="NF002149">
    <property type="entry name" value="PRK00982.1-3"/>
    <property type="match status" value="1"/>
</dbReference>
<evidence type="ECO:0000313" key="13">
    <source>
        <dbReference type="EMBL" id="QNP28955.1"/>
    </source>
</evidence>
<dbReference type="KEGG" id="ccur:IAR63_13995"/>
<dbReference type="HAMAP" id="MF_01217">
    <property type="entry name" value="Acyl_carrier"/>
    <property type="match status" value="1"/>
</dbReference>
<comment type="function">
    <text evidence="9 11">Carrier of the growing fatty acid chain in fatty acid biosynthesis.</text>
</comment>
<dbReference type="PROSITE" id="PS00012">
    <property type="entry name" value="PHOSPHOPANTETHEINE"/>
    <property type="match status" value="1"/>
</dbReference>
<dbReference type="GO" id="GO:0000035">
    <property type="term" value="F:acyl binding"/>
    <property type="evidence" value="ECO:0007669"/>
    <property type="project" value="TreeGrafter"/>
</dbReference>
<evidence type="ECO:0000256" key="9">
    <source>
        <dbReference type="HAMAP-Rule" id="MF_01217"/>
    </source>
</evidence>
<keyword evidence="14" id="KW-1185">Reference proteome</keyword>
<evidence type="ECO:0000256" key="10">
    <source>
        <dbReference type="NCBIfam" id="TIGR00517"/>
    </source>
</evidence>
<comment type="subcellular location">
    <subcellularLocation>
        <location evidence="9">Cytoplasm</location>
    </subcellularLocation>
</comment>
<keyword evidence="6 9" id="KW-0276">Fatty acid metabolism</keyword>
<comment type="similarity">
    <text evidence="2 9">Belongs to the acyl carrier protein (ACP) family.</text>
</comment>
<keyword evidence="7 9" id="KW-0443">Lipid metabolism</keyword>
<keyword evidence="9" id="KW-0963">Cytoplasm</keyword>
<dbReference type="InterPro" id="IPR009081">
    <property type="entry name" value="PP-bd_ACP"/>
</dbReference>
<feature type="domain" description="Carrier" evidence="12">
    <location>
        <begin position="3"/>
        <end position="78"/>
    </location>
</feature>
<evidence type="ECO:0000313" key="14">
    <source>
        <dbReference type="Proteomes" id="UP000516013"/>
    </source>
</evidence>
<reference evidence="13 14" key="1">
    <citation type="submission" date="2020-08" db="EMBL/GenBank/DDBJ databases">
        <title>Complete genome sequence of Raphidiopsis curvispora isolated from drinking water reservoir in South Korea.</title>
        <authorList>
            <person name="Jeong J."/>
        </authorList>
    </citation>
    <scope>NUCLEOTIDE SEQUENCE [LARGE SCALE GENOMIC DNA]</scope>
    <source>
        <strain evidence="13 14">GIHE-G1</strain>
    </source>
</reference>
<dbReference type="NCBIfam" id="TIGR00517">
    <property type="entry name" value="acyl_carrier"/>
    <property type="match status" value="1"/>
</dbReference>
<keyword evidence="3 9" id="KW-0596">Phosphopantetheine</keyword>
<keyword evidence="8 9" id="KW-0275">Fatty acid biosynthesis</keyword>
<dbReference type="GO" id="GO:0000036">
    <property type="term" value="F:acyl carrier activity"/>
    <property type="evidence" value="ECO:0007669"/>
    <property type="project" value="UniProtKB-UniRule"/>
</dbReference>
<dbReference type="GO" id="GO:0016020">
    <property type="term" value="C:membrane"/>
    <property type="evidence" value="ECO:0007669"/>
    <property type="project" value="GOC"/>
</dbReference>
<dbReference type="Proteomes" id="UP000516013">
    <property type="component" value="Chromosome"/>
</dbReference>
<evidence type="ECO:0000256" key="3">
    <source>
        <dbReference type="ARBA" id="ARBA00022450"/>
    </source>
</evidence>
<evidence type="ECO:0000256" key="1">
    <source>
        <dbReference type="ARBA" id="ARBA00005194"/>
    </source>
</evidence>
<dbReference type="PROSITE" id="PS50075">
    <property type="entry name" value="CARRIER"/>
    <property type="match status" value="1"/>
</dbReference>